<evidence type="ECO:0000313" key="3">
    <source>
        <dbReference type="EMBL" id="KAJ9557764.1"/>
    </source>
</evidence>
<gene>
    <name evidence="3" type="ORF">OSB04_012378</name>
</gene>
<dbReference type="CDD" id="cd01650">
    <property type="entry name" value="RT_nLTR_like"/>
    <property type="match status" value="1"/>
</dbReference>
<keyword evidence="4" id="KW-1185">Reference proteome</keyword>
<evidence type="ECO:0000256" key="1">
    <source>
        <dbReference type="SAM" id="MobiDB-lite"/>
    </source>
</evidence>
<dbReference type="Proteomes" id="UP001172457">
    <property type="component" value="Chromosome 3"/>
</dbReference>
<feature type="compositionally biased region" description="Basic and acidic residues" evidence="1">
    <location>
        <begin position="283"/>
        <end position="320"/>
    </location>
</feature>
<feature type="domain" description="Reverse transcriptase" evidence="2">
    <location>
        <begin position="867"/>
        <end position="997"/>
    </location>
</feature>
<proteinExistence type="predicted"/>
<feature type="region of interest" description="Disordered" evidence="1">
    <location>
        <begin position="268"/>
        <end position="334"/>
    </location>
</feature>
<organism evidence="3 4">
    <name type="scientific">Centaurea solstitialis</name>
    <name type="common">yellow star-thistle</name>
    <dbReference type="NCBI Taxonomy" id="347529"/>
    <lineage>
        <taxon>Eukaryota</taxon>
        <taxon>Viridiplantae</taxon>
        <taxon>Streptophyta</taxon>
        <taxon>Embryophyta</taxon>
        <taxon>Tracheophyta</taxon>
        <taxon>Spermatophyta</taxon>
        <taxon>Magnoliopsida</taxon>
        <taxon>eudicotyledons</taxon>
        <taxon>Gunneridae</taxon>
        <taxon>Pentapetalae</taxon>
        <taxon>asterids</taxon>
        <taxon>campanulids</taxon>
        <taxon>Asterales</taxon>
        <taxon>Asteraceae</taxon>
        <taxon>Carduoideae</taxon>
        <taxon>Cardueae</taxon>
        <taxon>Centaureinae</taxon>
        <taxon>Centaurea</taxon>
    </lineage>
</organism>
<dbReference type="Pfam" id="PF00078">
    <property type="entry name" value="RVT_1"/>
    <property type="match status" value="1"/>
</dbReference>
<name>A0AA38WPY3_9ASTR</name>
<dbReference type="PANTHER" id="PTHR33116:SF77">
    <property type="entry name" value="RNA-DIRECTED DNA POLYMERASE"/>
    <property type="match status" value="1"/>
</dbReference>
<feature type="compositionally biased region" description="Low complexity" evidence="1">
    <location>
        <begin position="268"/>
        <end position="279"/>
    </location>
</feature>
<dbReference type="PANTHER" id="PTHR33116">
    <property type="entry name" value="REVERSE TRANSCRIPTASE ZINC-BINDING DOMAIN-CONTAINING PROTEIN-RELATED-RELATED"/>
    <property type="match status" value="1"/>
</dbReference>
<comment type="caution">
    <text evidence="3">The sequence shown here is derived from an EMBL/GenBank/DDBJ whole genome shotgun (WGS) entry which is preliminary data.</text>
</comment>
<sequence>MVWIKNFKLRVNIARFGRKKVSSVDPSPTEVGVRMKAKGSVNKSSNPVFRSYAEALTGRHDSHLSSELVGSGSSGSMKEIINLNSIMDCSQSLNGLLFGVCKSFEFLKGLKDCFREEGWGDLALNFLGGLAVSIQFPSREVAETFVEENKSIWSCWLSKLHVWDSSVAVDNRLAAVHISGVPLPELESPILSEICKHWGVVVDELDSEWGEGRIPCYVLLSQKLEWIHIHTKVKVGEAEILVSVTEDPTKSIKVLSDLSLSSLVAVDSDSDSLNSSSLPEDSESSKLPEKESGDGKSEDRRSEPTIRSEKEGRGHDDESSKNSALGSGPATEESPAAVDVNLMEAVGSSRAKNALEPASGREAGSIHQALGPVCNDVGDSSATKPTSILQCPKGTYNSLRRSKSVNSMNSNPSAEEITGSQKMKFLEAPCKCNRKRGKIPCEHSGFPGSVAGEAFLVRKGDECYPDEGELIASSNRRNWKHLSSDSFEDLNKGTVYRNKPISEDSHDSLLDLGELLGFSKDFSSAKDAMNSVLESTPGTRHLGGFCAAILMKFADRKNVVAQFLIPVGRPVLTISLDLSMFLNLTLEAKHSKLDRFLLSRGFLDVWNKPGALAIQSIYSDHNPIILDTGDRDFGPIPFKFYNSWILSDSLAGVVTRSRVDSNGFGGFTSDILKLSRKLKTVKLGIKEWRKSVLGERSKELKDLKTKHNSLETLEDAWGLSAEERYEKDLILGKIHDLEGRKTWMHGLMINGVWSDDPTILKSYVFGFFQEKYKENAETRLNFRSSQIRRITDAQKSYLTASFSMEELKGAVWSCGGEKAPGPDGFSFAFLRKFWDTISADFFAAVKEFQQDPFRVAACNNSFISLIPKVKDPLSLNEYRPIHLMGCISKVISKMLAERLKLVVGDVISSVQTAFVKGRKIMDGPLIVNEVDFEKAFDNVRWEYLWKIMSQMNFGNVWISWMKGLICTAKVSVLVNGAPSKEFALEKGVRQGDPLSPCFHLASGLRINWEKSTLTGIGVPPTDLSYMAAKVGCKGGKLPFIYLGFPIGDNMRKKASWSPLFKKFDGRIAWVDWEKVLNSRDKGGLGIGSLRAQNIALLAKWWWRFKTEDDTLWKSVIVSIHGSSGQLGTTLSDWTRRGTWGYIATLQDSVMDSNIHLDSLFQRHLEGGRNIRFWLDIWVGNNTLADRFPRLAALDEDISCCIADRIVRSTNGAGFLGRWRRPLREGRETEDEKEIDRACQNLPIHDTGEGWSWGLNDSGTFSVASLRKAFDDMTLKRKVAEVRRAVNSWRNLLPLNTSNMKDFWDEIIEGGRSDENRTLKVITGHAYIWAIWTSRNDVVFNRKIFNPLATANLVQSLISLWCFSRSKKNRCRDCFSWRSSPFV</sequence>
<dbReference type="EMBL" id="JARYMX010000003">
    <property type="protein sequence ID" value="KAJ9557764.1"/>
    <property type="molecule type" value="Genomic_DNA"/>
</dbReference>
<evidence type="ECO:0000313" key="4">
    <source>
        <dbReference type="Proteomes" id="UP001172457"/>
    </source>
</evidence>
<reference evidence="3" key="1">
    <citation type="submission" date="2023-03" db="EMBL/GenBank/DDBJ databases">
        <title>Chromosome-scale reference genome and RAD-based genetic map of yellow starthistle (Centaurea solstitialis) reveal putative structural variation and QTLs associated with invader traits.</title>
        <authorList>
            <person name="Reatini B."/>
            <person name="Cang F.A."/>
            <person name="Jiang Q."/>
            <person name="Mckibben M.T.W."/>
            <person name="Barker M.S."/>
            <person name="Rieseberg L.H."/>
            <person name="Dlugosch K.M."/>
        </authorList>
    </citation>
    <scope>NUCLEOTIDE SEQUENCE</scope>
    <source>
        <strain evidence="3">CAN-66</strain>
        <tissue evidence="3">Leaf</tissue>
    </source>
</reference>
<evidence type="ECO:0000259" key="2">
    <source>
        <dbReference type="Pfam" id="PF00078"/>
    </source>
</evidence>
<protein>
    <recommendedName>
        <fullName evidence="2">Reverse transcriptase domain-containing protein</fullName>
    </recommendedName>
</protein>
<dbReference type="InterPro" id="IPR000477">
    <property type="entry name" value="RT_dom"/>
</dbReference>
<accession>A0AA38WPY3</accession>